<name>A0A8H7Q5K9_9FUNG</name>
<sequence length="399" mass="42498">MRLTCASLCLIGFFAQKVASVSLWGPLNGATITAGLSFEVSWGWDGMPNPTDDGSMDILLVSDISASKVVAVLDSNVSPLATYTSATIPLNITNGAYYIQLKVTSGNEKTAVNGPFSITGGSQSSSSSSASNSQTPTSALSNSQTSNSDSSNSQTSSTATHPVTNASTTYNSSESSSLPTGIIAAISIISVVVVVAGIGGTMFWWRKRNRLLEAITTKYENEAKYYDRQAQMNDAQATGSGTPPPTSPHGGGYNQSYQNANNLNTETNNYVSNHNYAIDQQNQIPLQSPPAYYPAAHVHTPTTAYPMPMPVPFVRQQEEPYHQHSIYDEYASNAQNSAMTDSSRIEVGTISSAPNTNDTSSLLNSTATQSSIRHVPHTPDEIITSSPHLNDEPQSPHTK</sequence>
<keyword evidence="2" id="KW-0472">Membrane</keyword>
<evidence type="ECO:0000313" key="5">
    <source>
        <dbReference type="Proteomes" id="UP000612746"/>
    </source>
</evidence>
<feature type="compositionally biased region" description="Polar residues" evidence="1">
    <location>
        <begin position="349"/>
        <end position="372"/>
    </location>
</feature>
<feature type="region of interest" description="Disordered" evidence="1">
    <location>
        <begin position="349"/>
        <end position="399"/>
    </location>
</feature>
<feature type="chain" id="PRO_5034954785" description="Mid2 domain-containing protein" evidence="3">
    <location>
        <begin position="21"/>
        <end position="399"/>
    </location>
</feature>
<evidence type="ECO:0000313" key="4">
    <source>
        <dbReference type="EMBL" id="KAG2186522.1"/>
    </source>
</evidence>
<evidence type="ECO:0008006" key="6">
    <source>
        <dbReference type="Google" id="ProtNLM"/>
    </source>
</evidence>
<feature type="compositionally biased region" description="Polar residues" evidence="1">
    <location>
        <begin position="383"/>
        <end position="399"/>
    </location>
</feature>
<keyword evidence="3" id="KW-0732">Signal</keyword>
<protein>
    <recommendedName>
        <fullName evidence="6">Mid2 domain-containing protein</fullName>
    </recommendedName>
</protein>
<feature type="region of interest" description="Disordered" evidence="1">
    <location>
        <begin position="112"/>
        <end position="176"/>
    </location>
</feature>
<dbReference type="AlphaFoldDB" id="A0A8H7Q5K9"/>
<keyword evidence="5" id="KW-1185">Reference proteome</keyword>
<dbReference type="Proteomes" id="UP000612746">
    <property type="component" value="Unassembled WGS sequence"/>
</dbReference>
<keyword evidence="2" id="KW-1133">Transmembrane helix</keyword>
<reference evidence="4" key="1">
    <citation type="submission" date="2020-12" db="EMBL/GenBank/DDBJ databases">
        <title>Metabolic potential, ecology and presence of endohyphal bacteria is reflected in genomic diversity of Mucoromycotina.</title>
        <authorList>
            <person name="Muszewska A."/>
            <person name="Okrasinska A."/>
            <person name="Steczkiewicz K."/>
            <person name="Drgas O."/>
            <person name="Orlowska M."/>
            <person name="Perlinska-Lenart U."/>
            <person name="Aleksandrzak-Piekarczyk T."/>
            <person name="Szatraj K."/>
            <person name="Zielenkiewicz U."/>
            <person name="Pilsyk S."/>
            <person name="Malc E."/>
            <person name="Mieczkowski P."/>
            <person name="Kruszewska J.S."/>
            <person name="Biernat P."/>
            <person name="Pawlowska J."/>
        </authorList>
    </citation>
    <scope>NUCLEOTIDE SEQUENCE</scope>
    <source>
        <strain evidence="4">WA0000051536</strain>
    </source>
</reference>
<dbReference type="OrthoDB" id="2423929at2759"/>
<organism evidence="4 5">
    <name type="scientific">Umbelopsis vinacea</name>
    <dbReference type="NCBI Taxonomy" id="44442"/>
    <lineage>
        <taxon>Eukaryota</taxon>
        <taxon>Fungi</taxon>
        <taxon>Fungi incertae sedis</taxon>
        <taxon>Mucoromycota</taxon>
        <taxon>Mucoromycotina</taxon>
        <taxon>Umbelopsidomycetes</taxon>
        <taxon>Umbelopsidales</taxon>
        <taxon>Umbelopsidaceae</taxon>
        <taxon>Umbelopsis</taxon>
    </lineage>
</organism>
<gene>
    <name evidence="4" type="ORF">INT44_002744</name>
</gene>
<feature type="compositionally biased region" description="Low complexity" evidence="1">
    <location>
        <begin position="122"/>
        <end position="176"/>
    </location>
</feature>
<accession>A0A8H7Q5K9</accession>
<feature type="region of interest" description="Disordered" evidence="1">
    <location>
        <begin position="234"/>
        <end position="258"/>
    </location>
</feature>
<evidence type="ECO:0000256" key="2">
    <source>
        <dbReference type="SAM" id="Phobius"/>
    </source>
</evidence>
<comment type="caution">
    <text evidence="4">The sequence shown here is derived from an EMBL/GenBank/DDBJ whole genome shotgun (WGS) entry which is preliminary data.</text>
</comment>
<feature type="transmembrane region" description="Helical" evidence="2">
    <location>
        <begin position="182"/>
        <end position="205"/>
    </location>
</feature>
<evidence type="ECO:0000256" key="1">
    <source>
        <dbReference type="SAM" id="MobiDB-lite"/>
    </source>
</evidence>
<dbReference type="EMBL" id="JAEPRA010000004">
    <property type="protein sequence ID" value="KAG2186522.1"/>
    <property type="molecule type" value="Genomic_DNA"/>
</dbReference>
<feature type="signal peptide" evidence="3">
    <location>
        <begin position="1"/>
        <end position="20"/>
    </location>
</feature>
<evidence type="ECO:0000256" key="3">
    <source>
        <dbReference type="SAM" id="SignalP"/>
    </source>
</evidence>
<proteinExistence type="predicted"/>
<keyword evidence="2" id="KW-0812">Transmembrane</keyword>